<organism evidence="1 2">
    <name type="scientific">Perkinsus chesapeaki</name>
    <name type="common">Clam parasite</name>
    <name type="synonym">Perkinsus andrewsi</name>
    <dbReference type="NCBI Taxonomy" id="330153"/>
    <lineage>
        <taxon>Eukaryota</taxon>
        <taxon>Sar</taxon>
        <taxon>Alveolata</taxon>
        <taxon>Perkinsozoa</taxon>
        <taxon>Perkinsea</taxon>
        <taxon>Perkinsida</taxon>
        <taxon>Perkinsidae</taxon>
        <taxon>Perkinsus</taxon>
    </lineage>
</organism>
<protein>
    <submittedName>
        <fullName evidence="1">Uncharacterized protein</fullName>
    </submittedName>
</protein>
<keyword evidence="2" id="KW-1185">Reference proteome</keyword>
<gene>
    <name evidence="1" type="ORF">FOL47_007598</name>
</gene>
<proteinExistence type="predicted"/>
<sequence length="178" mass="20254">MTETRALLDNVTAIHIDGLWGCVLEDETDGVPTEFSFFFDREGNIIRTKLIDGTTTYDFYEKENGIFHAFIGDSAQRNDPKNVEFEGRKDNAEQMKRLRYLPLAHLSDVTRAILMSKRPKGTESGKIRKKCQPLVAELLKNPPHPYPPGSNWFVPFHRVNKETMKGALKVFIGSKARA</sequence>
<dbReference type="EMBL" id="JAAPAO010000454">
    <property type="protein sequence ID" value="KAF4659382.1"/>
    <property type="molecule type" value="Genomic_DNA"/>
</dbReference>
<dbReference type="Proteomes" id="UP000591131">
    <property type="component" value="Unassembled WGS sequence"/>
</dbReference>
<name>A0A7J6LJC5_PERCH</name>
<comment type="caution">
    <text evidence="1">The sequence shown here is derived from an EMBL/GenBank/DDBJ whole genome shotgun (WGS) entry which is preliminary data.</text>
</comment>
<dbReference type="AlphaFoldDB" id="A0A7J6LJC5"/>
<evidence type="ECO:0000313" key="2">
    <source>
        <dbReference type="Proteomes" id="UP000591131"/>
    </source>
</evidence>
<evidence type="ECO:0000313" key="1">
    <source>
        <dbReference type="EMBL" id="KAF4659382.1"/>
    </source>
</evidence>
<reference evidence="1 2" key="1">
    <citation type="submission" date="2020-04" db="EMBL/GenBank/DDBJ databases">
        <title>Perkinsus chesapeaki whole genome sequence.</title>
        <authorList>
            <person name="Bogema D.R."/>
        </authorList>
    </citation>
    <scope>NUCLEOTIDE SEQUENCE [LARGE SCALE GENOMIC DNA]</scope>
    <source>
        <strain evidence="1">ATCC PRA-425</strain>
    </source>
</reference>
<accession>A0A7J6LJC5</accession>